<feature type="region of interest" description="Disordered" evidence="1">
    <location>
        <begin position="50"/>
        <end position="75"/>
    </location>
</feature>
<dbReference type="GO" id="GO:0009535">
    <property type="term" value="C:chloroplast thylakoid membrane"/>
    <property type="evidence" value="ECO:0007669"/>
    <property type="project" value="InterPro"/>
</dbReference>
<keyword evidence="2" id="KW-0812">Transmembrane</keyword>
<dbReference type="PANTHER" id="PTHR36340">
    <property type="entry name" value="NAD(P)H DEHYDROGENASE SUBUNIT CRR3, CHLOROPLASTIC-RELATED"/>
    <property type="match status" value="1"/>
</dbReference>
<protein>
    <submittedName>
        <fullName evidence="3">Uncharacterized protein</fullName>
    </submittedName>
</protein>
<evidence type="ECO:0000313" key="3">
    <source>
        <dbReference type="EnsemblPlants" id="Ma09_p21940.1"/>
    </source>
</evidence>
<keyword evidence="2" id="KW-1133">Transmembrane helix</keyword>
<dbReference type="GO" id="GO:0010598">
    <property type="term" value="C:NAD(P)H dehydrogenase complex (plastoquinone)"/>
    <property type="evidence" value="ECO:0007669"/>
    <property type="project" value="InterPro"/>
</dbReference>
<evidence type="ECO:0000256" key="2">
    <source>
        <dbReference type="SAM" id="Phobius"/>
    </source>
</evidence>
<evidence type="ECO:0000256" key="1">
    <source>
        <dbReference type="SAM" id="MobiDB-lite"/>
    </source>
</evidence>
<feature type="compositionally biased region" description="Low complexity" evidence="1">
    <location>
        <begin position="1"/>
        <end position="12"/>
    </location>
</feature>
<keyword evidence="2" id="KW-0472">Membrane</keyword>
<dbReference type="Gramene" id="Ma09_t21940.1">
    <property type="protein sequence ID" value="Ma09_p21940.1"/>
    <property type="gene ID" value="Ma09_g21940"/>
</dbReference>
<feature type="transmembrane region" description="Helical" evidence="2">
    <location>
        <begin position="102"/>
        <end position="125"/>
    </location>
</feature>
<keyword evidence="4" id="KW-1185">Reference proteome</keyword>
<dbReference type="Proteomes" id="UP000012960">
    <property type="component" value="Unplaced"/>
</dbReference>
<feature type="region of interest" description="Disordered" evidence="1">
    <location>
        <begin position="1"/>
        <end position="33"/>
    </location>
</feature>
<name>A0A804KMA3_MUSAM</name>
<dbReference type="EnsemblPlants" id="Ma09_t21940.1">
    <property type="protein sequence ID" value="Ma09_p21940.1"/>
    <property type="gene ID" value="Ma09_g21940"/>
</dbReference>
<sequence length="139" mass="15408">MARRPASSSLPSRRSRKQLASSMTPSAHLTVPLPPRPLLRRFLDSCRTRAPRRGSFARPPSGWSTAPRPRRSPVPPSLSLSFLLLLVSSLLSIAVEEKGQRILLLVCLNILPVWLLLLLVASGVVKLPFDLPFWNDLIS</sequence>
<dbReference type="AlphaFoldDB" id="A0A804KMA3"/>
<feature type="transmembrane region" description="Helical" evidence="2">
    <location>
        <begin position="77"/>
        <end position="95"/>
    </location>
</feature>
<dbReference type="InterPro" id="IPR038931">
    <property type="entry name" value="CRR3"/>
</dbReference>
<dbReference type="PANTHER" id="PTHR36340:SF1">
    <property type="entry name" value="NAD(P)H DEHYDROGENASE SUBUNIT CRR3, CHLOROPLASTIC-RELATED"/>
    <property type="match status" value="1"/>
</dbReference>
<dbReference type="GO" id="GO:0009773">
    <property type="term" value="P:photosynthetic electron transport in photosystem I"/>
    <property type="evidence" value="ECO:0007669"/>
    <property type="project" value="InterPro"/>
</dbReference>
<reference evidence="3" key="1">
    <citation type="submission" date="2021-05" db="UniProtKB">
        <authorList>
            <consortium name="EnsemblPlants"/>
        </authorList>
    </citation>
    <scope>IDENTIFICATION</scope>
    <source>
        <strain evidence="3">subsp. malaccensis</strain>
    </source>
</reference>
<organism evidence="3 4">
    <name type="scientific">Musa acuminata subsp. malaccensis</name>
    <name type="common">Wild banana</name>
    <name type="synonym">Musa malaccensis</name>
    <dbReference type="NCBI Taxonomy" id="214687"/>
    <lineage>
        <taxon>Eukaryota</taxon>
        <taxon>Viridiplantae</taxon>
        <taxon>Streptophyta</taxon>
        <taxon>Embryophyta</taxon>
        <taxon>Tracheophyta</taxon>
        <taxon>Spermatophyta</taxon>
        <taxon>Magnoliopsida</taxon>
        <taxon>Liliopsida</taxon>
        <taxon>Zingiberales</taxon>
        <taxon>Musaceae</taxon>
        <taxon>Musa</taxon>
    </lineage>
</organism>
<accession>A0A804KMA3</accession>
<proteinExistence type="predicted"/>
<evidence type="ECO:0000313" key="4">
    <source>
        <dbReference type="Proteomes" id="UP000012960"/>
    </source>
</evidence>
<feature type="compositionally biased region" description="Polar residues" evidence="1">
    <location>
        <begin position="18"/>
        <end position="27"/>
    </location>
</feature>